<feature type="domain" description="Xrn1 N-terminal" evidence="4">
    <location>
        <begin position="1"/>
        <end position="223"/>
    </location>
</feature>
<dbReference type="EMBL" id="GU244497">
    <property type="protein sequence ID" value="ADO67338.1"/>
    <property type="molecule type" value="Genomic_DNA"/>
</dbReference>
<gene>
    <name evidence="6" type="ORF">crov304</name>
</gene>
<dbReference type="InterPro" id="IPR004859">
    <property type="entry name" value="Xrn1_N"/>
</dbReference>
<evidence type="ECO:0000313" key="7">
    <source>
        <dbReference type="Proteomes" id="UP000029781"/>
    </source>
</evidence>
<dbReference type="Pfam" id="PF03159">
    <property type="entry name" value="XRN_N"/>
    <property type="match status" value="1"/>
</dbReference>
<dbReference type="Gene3D" id="3.40.50.12390">
    <property type="match status" value="1"/>
</dbReference>
<keyword evidence="3 6" id="KW-0269">Exonuclease</keyword>
<accession>E3T575</accession>
<evidence type="ECO:0000256" key="1">
    <source>
        <dbReference type="ARBA" id="ARBA00022722"/>
    </source>
</evidence>
<reference evidence="6 7" key="1">
    <citation type="journal article" date="2010" name="Proc. Natl. Acad. Sci. U.S.A.">
        <title>Giant virus with a remarkable complement of genes infects marine zooplankton.</title>
        <authorList>
            <person name="Fischer M.G."/>
            <person name="Allen M.J."/>
            <person name="Wilson W.H."/>
            <person name="Suttle C.A."/>
        </authorList>
    </citation>
    <scope>NUCLEOTIDE SEQUENCE [LARGE SCALE GENOMIC DNA]</scope>
    <source>
        <strain evidence="6 7">BV-PW1</strain>
    </source>
</reference>
<evidence type="ECO:0000256" key="3">
    <source>
        <dbReference type="ARBA" id="ARBA00022839"/>
    </source>
</evidence>
<dbReference type="InterPro" id="IPR041412">
    <property type="entry name" value="Xrn1_helical"/>
</dbReference>
<dbReference type="KEGG" id="vg:9887707"/>
<evidence type="ECO:0000256" key="2">
    <source>
        <dbReference type="ARBA" id="ARBA00022801"/>
    </source>
</evidence>
<dbReference type="Proteomes" id="UP000029781">
    <property type="component" value="Segment"/>
</dbReference>
<protein>
    <submittedName>
        <fullName evidence="6">Putative 5'-3' exonuclease</fullName>
    </submittedName>
</protein>
<dbReference type="RefSeq" id="YP_003969937.1">
    <property type="nucleotide sequence ID" value="NC_014637.1"/>
</dbReference>
<sequence>MGVPGFFLWLMKNYKKNKFVNNINEFNKTDFKWLCLDANCLIHPKCFEVLAENPDFKNLNSLENKMISRCLEYIEKLVLLVKPTEGLYIAVDGVAPVAKIKQQRSRRFKSVSDNALYDRLKDKHNIPKNKFWNNSSITPGTDFMMKITKYIKEWATKQSYKIIFSSGNTPGEGEHKILDFIRQRQINYTNELNSGPYVIYGLDADLIFLSIALNRNDVYLMREAEHLNKGKGDILQLIDLEVMKESINYTMLQMLEGVEIKPTKTQLINDFIFICYFLGNDFLPHYQSLDIYDDGLPILLKTYATVISNTILPILKIQNNSTVQFNQKTLIEFIKLLAEQEEDILLKISKKHIYKPRLEGTDYEKEVKRIEWLRFKINDPVRLGEGTFDDYSKRYYEHYFYGSNNENIIKICYEYIKGLTWVTNYYFYGVPSWDYYYPYDQAPFLKDLSKVINLLDMTHFKFKKGTPLKPLEQLLAVMPPQSKYLLPTKVQRLFNEESPLGHLYPIDFKQDFIHKRKYWQGIPLLPFLEIDTIQKEFSKIEKTLTPKDLHKNRVDKEFIYNN</sequence>
<organismHost>
    <name type="scientific">Cafeteria roenbergensis</name>
    <name type="common">Marine flagellate</name>
    <dbReference type="NCBI Taxonomy" id="33653"/>
</organismHost>
<feature type="domain" description="Xrn1 helical" evidence="5">
    <location>
        <begin position="375"/>
        <end position="560"/>
    </location>
</feature>
<organism evidence="6 7">
    <name type="scientific">Cafeteria roenbergensis virus (strain BV-PW1)</name>
    <name type="common">CroV</name>
    <dbReference type="NCBI Taxonomy" id="693272"/>
    <lineage>
        <taxon>Viruses</taxon>
        <taxon>Varidnaviria</taxon>
        <taxon>Bamfordvirae</taxon>
        <taxon>Nucleocytoviricota</taxon>
        <taxon>Megaviricetes</taxon>
        <taxon>Imitervirales</taxon>
        <taxon>Mimiviridae</taxon>
        <taxon>Aliimimivirinae</taxon>
        <taxon>Rheavirus</taxon>
        <taxon>Rheavirus sinusmexicani</taxon>
    </lineage>
</organism>
<evidence type="ECO:0000259" key="4">
    <source>
        <dbReference type="Pfam" id="PF03159"/>
    </source>
</evidence>
<dbReference type="GeneID" id="9887707"/>
<keyword evidence="2" id="KW-0378">Hydrolase</keyword>
<dbReference type="GO" id="GO:0000956">
    <property type="term" value="P:nuclear-transcribed mRNA catabolic process"/>
    <property type="evidence" value="ECO:0007669"/>
    <property type="project" value="TreeGrafter"/>
</dbReference>
<evidence type="ECO:0000313" key="6">
    <source>
        <dbReference type="EMBL" id="ADO67338.1"/>
    </source>
</evidence>
<dbReference type="InterPro" id="IPR027073">
    <property type="entry name" value="5_3_exoribonuclease"/>
</dbReference>
<dbReference type="Gene3D" id="1.25.40.1050">
    <property type="match status" value="1"/>
</dbReference>
<dbReference type="GO" id="GO:0003723">
    <property type="term" value="F:RNA binding"/>
    <property type="evidence" value="ECO:0007669"/>
    <property type="project" value="TreeGrafter"/>
</dbReference>
<name>E3T575_CROVB</name>
<keyword evidence="7" id="KW-1185">Reference proteome</keyword>
<dbReference type="Pfam" id="PF17846">
    <property type="entry name" value="XRN_M"/>
    <property type="match status" value="2"/>
</dbReference>
<dbReference type="PANTHER" id="PTHR12341">
    <property type="entry name" value="5'-&gt;3' EXORIBONUCLEASE"/>
    <property type="match status" value="1"/>
</dbReference>
<evidence type="ECO:0000259" key="5">
    <source>
        <dbReference type="Pfam" id="PF17846"/>
    </source>
</evidence>
<dbReference type="OrthoDB" id="3268at10239"/>
<feature type="domain" description="Xrn1 helical" evidence="5">
    <location>
        <begin position="266"/>
        <end position="351"/>
    </location>
</feature>
<proteinExistence type="predicted"/>
<keyword evidence="1" id="KW-0540">Nuclease</keyword>
<dbReference type="GO" id="GO:0004534">
    <property type="term" value="F:5'-3' RNA exonuclease activity"/>
    <property type="evidence" value="ECO:0007669"/>
    <property type="project" value="TreeGrafter"/>
</dbReference>